<evidence type="ECO:0000313" key="2">
    <source>
        <dbReference type="EMBL" id="GCE12447.1"/>
    </source>
</evidence>
<dbReference type="Proteomes" id="UP000287352">
    <property type="component" value="Unassembled WGS sequence"/>
</dbReference>
<gene>
    <name evidence="2" type="ORF">KTT_23060</name>
</gene>
<keyword evidence="3" id="KW-1185">Reference proteome</keyword>
<organism evidence="2 3">
    <name type="scientific">Tengunoibacter tsumagoiensis</name>
    <dbReference type="NCBI Taxonomy" id="2014871"/>
    <lineage>
        <taxon>Bacteria</taxon>
        <taxon>Bacillati</taxon>
        <taxon>Chloroflexota</taxon>
        <taxon>Ktedonobacteria</taxon>
        <taxon>Ktedonobacterales</taxon>
        <taxon>Dictyobacteraceae</taxon>
        <taxon>Tengunoibacter</taxon>
    </lineage>
</organism>
<reference evidence="3" key="1">
    <citation type="submission" date="2018-12" db="EMBL/GenBank/DDBJ databases">
        <title>Tengunoibacter tsumagoiensis gen. nov., sp. nov., Dictyobacter kobayashii sp. nov., D. alpinus sp. nov., and D. joshuensis sp. nov. and description of Dictyobacteraceae fam. nov. within the order Ktedonobacterales isolated from Tengu-no-mugimeshi.</title>
        <authorList>
            <person name="Wang C.M."/>
            <person name="Zheng Y."/>
            <person name="Sakai Y."/>
            <person name="Toyoda A."/>
            <person name="Minakuchi Y."/>
            <person name="Abe K."/>
            <person name="Yokota A."/>
            <person name="Yabe S."/>
        </authorList>
    </citation>
    <scope>NUCLEOTIDE SEQUENCE [LARGE SCALE GENOMIC DNA]</scope>
    <source>
        <strain evidence="3">Uno3</strain>
    </source>
</reference>
<protein>
    <submittedName>
        <fullName evidence="2">Uncharacterized protein</fullName>
    </submittedName>
</protein>
<name>A0A401ZZX7_9CHLR</name>
<accession>A0A401ZZX7</accession>
<dbReference type="AlphaFoldDB" id="A0A401ZZX7"/>
<proteinExistence type="predicted"/>
<comment type="caution">
    <text evidence="2">The sequence shown here is derived from an EMBL/GenBank/DDBJ whole genome shotgun (WGS) entry which is preliminary data.</text>
</comment>
<feature type="compositionally biased region" description="Polar residues" evidence="1">
    <location>
        <begin position="38"/>
        <end position="47"/>
    </location>
</feature>
<feature type="region of interest" description="Disordered" evidence="1">
    <location>
        <begin position="17"/>
        <end position="47"/>
    </location>
</feature>
<dbReference type="RefSeq" id="WP_161975429.1">
    <property type="nucleotide sequence ID" value="NZ_BIFR01000001.1"/>
</dbReference>
<dbReference type="EMBL" id="BIFR01000001">
    <property type="protein sequence ID" value="GCE12447.1"/>
    <property type="molecule type" value="Genomic_DNA"/>
</dbReference>
<evidence type="ECO:0000313" key="3">
    <source>
        <dbReference type="Proteomes" id="UP000287352"/>
    </source>
</evidence>
<evidence type="ECO:0000256" key="1">
    <source>
        <dbReference type="SAM" id="MobiDB-lite"/>
    </source>
</evidence>
<sequence>MRFVFYLLPWPIVQPAADAGKDEPDHTPAGASAPLSLLETSSMPFLL</sequence>